<evidence type="ECO:0000313" key="7">
    <source>
        <dbReference type="Proteomes" id="UP000054023"/>
    </source>
</evidence>
<dbReference type="Pfam" id="PF00392">
    <property type="entry name" value="GntR"/>
    <property type="match status" value="1"/>
</dbReference>
<evidence type="ECO:0000313" key="6">
    <source>
        <dbReference type="EMBL" id="KUG58887.1"/>
    </source>
</evidence>
<dbReference type="AlphaFoldDB" id="A0A0W8IG09"/>
<dbReference type="SMART" id="SM00345">
    <property type="entry name" value="HTH_GNTR"/>
    <property type="match status" value="1"/>
</dbReference>
<keyword evidence="2" id="KW-0238">DNA-binding</keyword>
<dbReference type="Gene3D" id="1.20.120.530">
    <property type="entry name" value="GntR ligand-binding domain-like"/>
    <property type="match status" value="1"/>
</dbReference>
<comment type="caution">
    <text evidence="6">The sequence shown here is derived from an EMBL/GenBank/DDBJ whole genome shotgun (WGS) entry which is preliminary data.</text>
</comment>
<keyword evidence="3" id="KW-0804">Transcription</keyword>
<sequence length="276" mass="30929">MKWNIENIQLSELGESVTTESETPGGRDGQVNSGRLGLKSAPAELEMEPFVARNRSLTQQVRDFLRRAIFDETLKSDTDYSVSELSDWLQVSRTPVREAVLQLEEAGLLETRRNKGFRIKAVTASNLASAFQVRFALEPLAAGLVAASGGVSELIESAFLELQSITESPPNDEKLSRFMTADRIFHEAILERAGNPFVTSCVKEARDVTYRRRLTTESPERTWQQILEEHVCIYDALKAGDSLRAVQAMREHIRTTGEEAFAQHGMSVDPLWTAHY</sequence>
<dbReference type="InterPro" id="IPR008920">
    <property type="entry name" value="TF_FadR/GntR_C"/>
</dbReference>
<dbReference type="InterPro" id="IPR036388">
    <property type="entry name" value="WH-like_DNA-bd_sf"/>
</dbReference>
<feature type="domain" description="HTH gntR-type" evidence="5">
    <location>
        <begin position="55"/>
        <end position="122"/>
    </location>
</feature>
<reference evidence="7" key="1">
    <citation type="submission" date="2015-12" db="EMBL/GenBank/DDBJ databases">
        <authorList>
            <person name="Nair G.R."/>
            <person name="Kaur G."/>
            <person name="Mayilraj S."/>
        </authorList>
    </citation>
    <scope>NUCLEOTIDE SEQUENCE [LARGE SCALE GENOMIC DNA]</scope>
    <source>
        <strain evidence="7">CD08_7</strain>
    </source>
</reference>
<evidence type="ECO:0000259" key="5">
    <source>
        <dbReference type="PROSITE" id="PS50949"/>
    </source>
</evidence>
<proteinExistence type="predicted"/>
<feature type="region of interest" description="Disordered" evidence="4">
    <location>
        <begin position="15"/>
        <end position="34"/>
    </location>
</feature>
<keyword evidence="7" id="KW-1185">Reference proteome</keyword>
<dbReference type="InterPro" id="IPR000524">
    <property type="entry name" value="Tscrpt_reg_HTH_GntR"/>
</dbReference>
<dbReference type="PANTHER" id="PTHR43537:SF49">
    <property type="entry name" value="TRANSCRIPTIONAL REGULATORY PROTEIN"/>
    <property type="match status" value="1"/>
</dbReference>
<evidence type="ECO:0000256" key="3">
    <source>
        <dbReference type="ARBA" id="ARBA00023163"/>
    </source>
</evidence>
<accession>A0A0W8IG09</accession>
<evidence type="ECO:0000256" key="4">
    <source>
        <dbReference type="SAM" id="MobiDB-lite"/>
    </source>
</evidence>
<dbReference type="PROSITE" id="PS50949">
    <property type="entry name" value="HTH_GNTR"/>
    <property type="match status" value="1"/>
</dbReference>
<dbReference type="CDD" id="cd07377">
    <property type="entry name" value="WHTH_GntR"/>
    <property type="match status" value="1"/>
</dbReference>
<evidence type="ECO:0000256" key="2">
    <source>
        <dbReference type="ARBA" id="ARBA00023125"/>
    </source>
</evidence>
<dbReference type="GO" id="GO:0003700">
    <property type="term" value="F:DNA-binding transcription factor activity"/>
    <property type="evidence" value="ECO:0007669"/>
    <property type="project" value="InterPro"/>
</dbReference>
<dbReference type="InterPro" id="IPR011711">
    <property type="entry name" value="GntR_C"/>
</dbReference>
<evidence type="ECO:0000256" key="1">
    <source>
        <dbReference type="ARBA" id="ARBA00023015"/>
    </source>
</evidence>
<dbReference type="Proteomes" id="UP000054023">
    <property type="component" value="Unassembled WGS sequence"/>
</dbReference>
<dbReference type="RefSeq" id="WP_058888569.1">
    <property type="nucleotide sequence ID" value="NZ_LQBM01000003.1"/>
</dbReference>
<organism evidence="6 7">
    <name type="scientific">Nesterenkonia jeotgali</name>
    <dbReference type="NCBI Taxonomy" id="317018"/>
    <lineage>
        <taxon>Bacteria</taxon>
        <taxon>Bacillati</taxon>
        <taxon>Actinomycetota</taxon>
        <taxon>Actinomycetes</taxon>
        <taxon>Micrococcales</taxon>
        <taxon>Micrococcaceae</taxon>
        <taxon>Nesterenkonia</taxon>
    </lineage>
</organism>
<dbReference type="OrthoDB" id="4164516at2"/>
<keyword evidence="1" id="KW-0805">Transcription regulation</keyword>
<dbReference type="SUPFAM" id="SSF46785">
    <property type="entry name" value="Winged helix' DNA-binding domain"/>
    <property type="match status" value="1"/>
</dbReference>
<protein>
    <recommendedName>
        <fullName evidence="5">HTH gntR-type domain-containing protein</fullName>
    </recommendedName>
</protein>
<dbReference type="Gene3D" id="1.10.10.10">
    <property type="entry name" value="Winged helix-like DNA-binding domain superfamily/Winged helix DNA-binding domain"/>
    <property type="match status" value="1"/>
</dbReference>
<dbReference type="SMART" id="SM00895">
    <property type="entry name" value="FCD"/>
    <property type="match status" value="1"/>
</dbReference>
<dbReference type="Pfam" id="PF07729">
    <property type="entry name" value="FCD"/>
    <property type="match status" value="1"/>
</dbReference>
<dbReference type="EMBL" id="LQBM01000003">
    <property type="protein sequence ID" value="KUG58887.1"/>
    <property type="molecule type" value="Genomic_DNA"/>
</dbReference>
<name>A0A0W8IG09_9MICC</name>
<dbReference type="SUPFAM" id="SSF48008">
    <property type="entry name" value="GntR ligand-binding domain-like"/>
    <property type="match status" value="1"/>
</dbReference>
<dbReference type="STRING" id="317018.AVL63_02320"/>
<dbReference type="PANTHER" id="PTHR43537">
    <property type="entry name" value="TRANSCRIPTIONAL REGULATOR, GNTR FAMILY"/>
    <property type="match status" value="1"/>
</dbReference>
<gene>
    <name evidence="6" type="ORF">AVL63_02320</name>
</gene>
<dbReference type="GO" id="GO:0003677">
    <property type="term" value="F:DNA binding"/>
    <property type="evidence" value="ECO:0007669"/>
    <property type="project" value="UniProtKB-KW"/>
</dbReference>
<dbReference type="InterPro" id="IPR036390">
    <property type="entry name" value="WH_DNA-bd_sf"/>
</dbReference>